<accession>A0A2V1IP79</accession>
<comment type="caution">
    <text evidence="2">The sequence shown here is derived from an EMBL/GenBank/DDBJ whole genome shotgun (WGS) entry which is preliminary data.</text>
</comment>
<gene>
    <name evidence="2" type="ORF">C5O23_08840</name>
</gene>
<dbReference type="EMBL" id="PUEC01000019">
    <property type="protein sequence ID" value="PWB01648.1"/>
    <property type="molecule type" value="Genomic_DNA"/>
</dbReference>
<reference evidence="3" key="1">
    <citation type="submission" date="2018-02" db="EMBL/GenBank/DDBJ databases">
        <authorList>
            <person name="Clavel T."/>
            <person name="Strowig T."/>
        </authorList>
    </citation>
    <scope>NUCLEOTIDE SEQUENCE [LARGE SCALE GENOMIC DNA]</scope>
    <source>
        <strain evidence="3">DSM 103720</strain>
    </source>
</reference>
<feature type="region of interest" description="Disordered" evidence="1">
    <location>
        <begin position="57"/>
        <end position="135"/>
    </location>
</feature>
<feature type="compositionally biased region" description="Basic and acidic residues" evidence="1">
    <location>
        <begin position="176"/>
        <end position="192"/>
    </location>
</feature>
<proteinExistence type="predicted"/>
<dbReference type="AlphaFoldDB" id="A0A2V1IP79"/>
<dbReference type="Proteomes" id="UP000244905">
    <property type="component" value="Unassembled WGS sequence"/>
</dbReference>
<feature type="region of interest" description="Disordered" evidence="1">
    <location>
        <begin position="174"/>
        <end position="205"/>
    </location>
</feature>
<dbReference type="RefSeq" id="WP_107032582.1">
    <property type="nucleotide sequence ID" value="NZ_PUEC01000019.1"/>
</dbReference>
<evidence type="ECO:0000313" key="3">
    <source>
        <dbReference type="Proteomes" id="UP000244905"/>
    </source>
</evidence>
<sequence>MNKALYTKVKDRCKDTHLSEKYLKEITESIGDVVEDDSTDEELIEKTATKIVNIAKSSQGEATRWAQNAKENANQSKGGEGESKEDEDPDKGKGKGKTERNDDPHAEEIKKLKEKIAEMEGEKSKSQRSSDIATAMEKHKIPSYLRNRLAKSISDEEDIEEAVAAIKQDLITDGLMPKDGEGEKAASEKQVDEAADSLLESITAK</sequence>
<organism evidence="2 3">
    <name type="scientific">Duncaniella muris</name>
    <dbReference type="NCBI Taxonomy" id="2094150"/>
    <lineage>
        <taxon>Bacteria</taxon>
        <taxon>Pseudomonadati</taxon>
        <taxon>Bacteroidota</taxon>
        <taxon>Bacteroidia</taxon>
        <taxon>Bacteroidales</taxon>
        <taxon>Muribaculaceae</taxon>
        <taxon>Duncaniella</taxon>
    </lineage>
</organism>
<keyword evidence="3" id="KW-1185">Reference proteome</keyword>
<protein>
    <submittedName>
        <fullName evidence="2">Uncharacterized protein</fullName>
    </submittedName>
</protein>
<evidence type="ECO:0000256" key="1">
    <source>
        <dbReference type="SAM" id="MobiDB-lite"/>
    </source>
</evidence>
<name>A0A2V1IP79_9BACT</name>
<feature type="compositionally biased region" description="Polar residues" evidence="1">
    <location>
        <begin position="57"/>
        <end position="76"/>
    </location>
</feature>
<evidence type="ECO:0000313" key="2">
    <source>
        <dbReference type="EMBL" id="PWB01648.1"/>
    </source>
</evidence>
<feature type="compositionally biased region" description="Basic and acidic residues" evidence="1">
    <location>
        <begin position="90"/>
        <end position="125"/>
    </location>
</feature>
<dbReference type="GeneID" id="82526445"/>